<evidence type="ECO:0000256" key="5">
    <source>
        <dbReference type="ARBA" id="ARBA00012483"/>
    </source>
</evidence>
<proteinExistence type="inferred from homology"/>
<evidence type="ECO:0000256" key="15">
    <source>
        <dbReference type="RuleBase" id="RU367090"/>
    </source>
</evidence>
<dbReference type="PANTHER" id="PTHR12389:SF0">
    <property type="entry name" value="E3 UBIQUITIN-PROTEIN LIGASE LISTERIN"/>
    <property type="match status" value="1"/>
</dbReference>
<dbReference type="GO" id="GO:0043023">
    <property type="term" value="F:ribosomal large subunit binding"/>
    <property type="evidence" value="ECO:0000318"/>
    <property type="project" value="GO_Central"/>
</dbReference>
<name>A0A1Z5RGH8_SORBI</name>
<evidence type="ECO:0000259" key="17">
    <source>
        <dbReference type="PROSITE" id="PS50089"/>
    </source>
</evidence>
<reference evidence="19" key="2">
    <citation type="journal article" date="2018" name="Plant J.">
        <title>The Sorghum bicolor reference genome: improved assembly, gene annotations, a transcriptome atlas, and signatures of genome organization.</title>
        <authorList>
            <person name="McCormick R.F."/>
            <person name="Truong S.K."/>
            <person name="Sreedasyam A."/>
            <person name="Jenkins J."/>
            <person name="Shu S."/>
            <person name="Sims D."/>
            <person name="Kennedy M."/>
            <person name="Amirebrahimi M."/>
            <person name="Weers B.D."/>
            <person name="McKinley B."/>
            <person name="Mattison A."/>
            <person name="Morishige D.T."/>
            <person name="Grimwood J."/>
            <person name="Schmutz J."/>
            <person name="Mullet J.E."/>
        </authorList>
    </citation>
    <scope>NUCLEOTIDE SEQUENCE [LARGE SCALE GENOMIC DNA]</scope>
    <source>
        <strain evidence="19">cv. BTx623</strain>
    </source>
</reference>
<dbReference type="CDD" id="cd16491">
    <property type="entry name" value="RING-CH-C4HC3_LTN1"/>
    <property type="match status" value="1"/>
</dbReference>
<evidence type="ECO:0000256" key="4">
    <source>
        <dbReference type="ARBA" id="ARBA00007997"/>
    </source>
</evidence>
<dbReference type="Pfam" id="PF13639">
    <property type="entry name" value="zf-RING_2"/>
    <property type="match status" value="1"/>
</dbReference>
<evidence type="ECO:0000256" key="14">
    <source>
        <dbReference type="PROSITE-ProRule" id="PRU00175"/>
    </source>
</evidence>
<evidence type="ECO:0000256" key="10">
    <source>
        <dbReference type="ARBA" id="ARBA00022737"/>
    </source>
</evidence>
<organism evidence="18 19">
    <name type="scientific">Sorghum bicolor</name>
    <name type="common">Sorghum</name>
    <name type="synonym">Sorghum vulgare</name>
    <dbReference type="NCBI Taxonomy" id="4558"/>
    <lineage>
        <taxon>Eukaryota</taxon>
        <taxon>Viridiplantae</taxon>
        <taxon>Streptophyta</taxon>
        <taxon>Embryophyta</taxon>
        <taxon>Tracheophyta</taxon>
        <taxon>Spermatophyta</taxon>
        <taxon>Magnoliopsida</taxon>
        <taxon>Liliopsida</taxon>
        <taxon>Poales</taxon>
        <taxon>Poaceae</taxon>
        <taxon>PACMAD clade</taxon>
        <taxon>Panicoideae</taxon>
        <taxon>Andropogonodae</taxon>
        <taxon>Andropogoneae</taxon>
        <taxon>Sorghinae</taxon>
        <taxon>Sorghum</taxon>
    </lineage>
</organism>
<dbReference type="InterPro" id="IPR054477">
    <property type="entry name" value="LTN1_E3_ligase_6th"/>
</dbReference>
<comment type="pathway">
    <text evidence="3 15">Protein modification; protein ubiquitination.</text>
</comment>
<dbReference type="InterPro" id="IPR039795">
    <property type="entry name" value="LTN1/Rkr1"/>
</dbReference>
<dbReference type="Proteomes" id="UP000000768">
    <property type="component" value="Chromosome 5"/>
</dbReference>
<dbReference type="InterPro" id="IPR039804">
    <property type="entry name" value="RING-CH-C4HC3_LTN1"/>
</dbReference>
<dbReference type="SUPFAM" id="SSF48371">
    <property type="entry name" value="ARM repeat"/>
    <property type="match status" value="1"/>
</dbReference>
<dbReference type="GO" id="GO:0016567">
    <property type="term" value="P:protein ubiquitination"/>
    <property type="evidence" value="ECO:0007669"/>
    <property type="project" value="UniProtKB-UniPathway"/>
</dbReference>
<dbReference type="SUPFAM" id="SSF57850">
    <property type="entry name" value="RING/U-box"/>
    <property type="match status" value="1"/>
</dbReference>
<comment type="subunit">
    <text evidence="15">Component of the ribosome quality control complex (RQC).</text>
</comment>
<evidence type="ECO:0000256" key="13">
    <source>
        <dbReference type="ARBA" id="ARBA00022833"/>
    </source>
</evidence>
<keyword evidence="13 15" id="KW-0862">Zinc</keyword>
<keyword evidence="10" id="KW-0677">Repeat</keyword>
<keyword evidence="11 14" id="KW-0863">Zinc-finger</keyword>
<dbReference type="Pfam" id="PF22999">
    <property type="entry name" value="LTN1_E3_ligase_6th"/>
    <property type="match status" value="1"/>
</dbReference>
<dbReference type="Gramene" id="OQU82838">
    <property type="protein sequence ID" value="OQU82838"/>
    <property type="gene ID" value="SORBI_3005G028600"/>
</dbReference>
<dbReference type="SMART" id="SM00184">
    <property type="entry name" value="RING"/>
    <property type="match status" value="1"/>
</dbReference>
<evidence type="ECO:0000256" key="7">
    <source>
        <dbReference type="ARBA" id="ARBA00022490"/>
    </source>
</evidence>
<keyword evidence="9 15" id="KW-0479">Metal-binding</keyword>
<dbReference type="OMA" id="EAIHTWK"/>
<dbReference type="GO" id="GO:0005829">
    <property type="term" value="C:cytosol"/>
    <property type="evidence" value="ECO:0000318"/>
    <property type="project" value="GO_Central"/>
</dbReference>
<keyword evidence="12 15" id="KW-0833">Ubl conjugation pathway</keyword>
<feature type="domain" description="RING-type" evidence="17">
    <location>
        <begin position="1930"/>
        <end position="1977"/>
    </location>
</feature>
<accession>A0A1Z5RGH8</accession>
<dbReference type="InterPro" id="IPR011016">
    <property type="entry name" value="Znf_RING-CH"/>
</dbReference>
<evidence type="ECO:0000256" key="6">
    <source>
        <dbReference type="ARBA" id="ARBA00017157"/>
    </source>
</evidence>
<dbReference type="InterPro" id="IPR013083">
    <property type="entry name" value="Znf_RING/FYVE/PHD"/>
</dbReference>
<dbReference type="STRING" id="4558.A0A1Z5RGH8"/>
<dbReference type="InParanoid" id="A0A1Z5RGH8"/>
<dbReference type="GO" id="GO:0072344">
    <property type="term" value="P:rescue of stalled ribosome"/>
    <property type="evidence" value="ECO:0000318"/>
    <property type="project" value="GO_Central"/>
</dbReference>
<comment type="function">
    <text evidence="15">E3 ubiquitin-protein ligase. Component of the ribosome quality control complex (RQC), a ribosome-associated complex that mediates ubiquitination and extraction of incompletely synthesized nascent chains for proteasomal degradation.</text>
</comment>
<evidence type="ECO:0000256" key="16">
    <source>
        <dbReference type="SAM" id="MobiDB-lite"/>
    </source>
</evidence>
<dbReference type="GO" id="GO:1990116">
    <property type="term" value="P:ribosome-associated ubiquitin-dependent protein catabolic process"/>
    <property type="evidence" value="ECO:0000318"/>
    <property type="project" value="GO_Central"/>
</dbReference>
<dbReference type="PROSITE" id="PS50089">
    <property type="entry name" value="ZF_RING_2"/>
    <property type="match status" value="1"/>
</dbReference>
<dbReference type="UniPathway" id="UPA00143"/>
<evidence type="ECO:0000256" key="1">
    <source>
        <dbReference type="ARBA" id="ARBA00000900"/>
    </source>
</evidence>
<comment type="catalytic activity">
    <reaction evidence="1 15">
        <text>S-ubiquitinyl-[E2 ubiquitin-conjugating enzyme]-L-cysteine + [acceptor protein]-L-lysine = [E2 ubiquitin-conjugating enzyme]-L-cysteine + N(6)-ubiquitinyl-[acceptor protein]-L-lysine.</text>
        <dbReference type="EC" id="2.3.2.27"/>
    </reaction>
</comment>
<dbReference type="GO" id="GO:0008270">
    <property type="term" value="F:zinc ion binding"/>
    <property type="evidence" value="ECO:0007669"/>
    <property type="project" value="UniProtKB-KW"/>
</dbReference>
<comment type="subcellular location">
    <subcellularLocation>
        <location evidence="2">Cytoplasm</location>
        <location evidence="2">Cytosol</location>
    </subcellularLocation>
</comment>
<dbReference type="FunFam" id="3.30.40.10:FF:000038">
    <property type="entry name" value="E3 ubiquitin-protein ligase listerin"/>
    <property type="match status" value="1"/>
</dbReference>
<dbReference type="PANTHER" id="PTHR12389">
    <property type="entry name" value="ZINC FINGER PROTEIN 294"/>
    <property type="match status" value="1"/>
</dbReference>
<sequence length="1980" mass="221320">MGRGPFVSPFAESSSWAGYRAELVQPKQKEIINRKQTKFFTLFVYLLSARVFASVGVCDSCGGGGGGGEGSGRDEGSAAMGKQKGRASSSGMAASLVPHAQGAVPTVGFGGYHGAVRVEPAAPSDPDAPIRLTPDVDGEVLQNLKRLGRKDPTTKLKALSALSTLFGQKPGEEVVQIVPQWAFEYKRLLLDYNREVRRATHEAMSSLITAIKKGIAPHLKSLMGPWWFSQFDPAPEVAQAARRSFEAAFPQSERRLDALMLCVKETFLYLNENLKLTPQALSDKATPMDELEDMHQRVMSSSLLAMATLIEILLGVKLQNCDGDSTNTENKNLSKVRLTILSSAEAAFCMHKCFLDVLKSKSSVIRSATYSLLTSYIKHVPHVFDEETMKKLSPTLLGAFHEKDASCHSSMWDTILVFSRKFPEAWSYCNIHKVVLSRFWHFLQNGCYGSKQVSYPLLVQFLDSVPPKAVMGQQFVFDFLHNLWAGRNQRQLSAADSLAFCGAFKQSFLYLLKNASRYTGDSSDDMPIKLITDVLAKIVWRDYLLLSGDTTSGGVLLSHKTSGLAANMHYPTYYLQDLKKCIIEILDVIADTENHLLNISCQSLLRDCLDIIQQGEKLSKFQNHAEQLVSFFLSLDQIVVCKGEIWPLERLAKPLVEQSLPAIKFMDTPCLVKLLSILVEIFGPTPLFLKNHKSNDEELDIKSYLEFFNYELLPWCLDGKYSTCNSKIDLLLSLFQDESFFDQWCSIVKCTTAEQTHSVDDKTSNIMGQFELLTLLLQKIRERIAGGKLRNLQENGYLPEHWRHDILDSTAASVFCDLPASDCHVSFICAALGGSDQEDQICFLSPETVCKILGSILKNLALVLMASTFEWARLAHSLLPAEPEHLKVLEENSSIINFEMARSAFKVLQGSLFSLRRLEENSVFPSILAALFVIEWECSMSLALVEENYLEGHVEDTEVGVSMSSSSKSYLDEKMHLKANLAESIHAFRQSLSPSFWNNLHSCTSNRLANILAQCVRYAVFQTRDLHAERTAILCSEWVVDMLKLICLDHRNLQSFFDLLLSEGEYWPLWLMPSLQNGHASVKVQLDPDITDEIELKHERFVAFVDRLILKLGFSEVVLGIPGNMQSATSQSIDITSPVSSLSRAWVAGEVLCTWTWKGGCALKTFLPSLVQYMKDESYPEISIVPLLLDTLLGGALMHESGPWVLFNAWHLSDNEIDKIQDRFLRALVSLLFTINTNDRLWRESEALVFFEQLLSNLFIGSSVNRKCLKILPYVMTSIIKQFSALNRGSSYADLVGKSIQSWLDAAISCLSSSPREIPVQDIEDWMQVVLSCFPLRITGGAQKLVVVVEREISDTERSLMLTLFQKYQIFYGSTASSLFTTETTVSTTVELLGVKLTAVVVGYCWRNLQENDWHFVFRMVFKCIESSVLLVEEMTDGINDATINQVSSKDALEKLELVVGTTDKLTLSLAESALVTMCHLNHLCNIQEAENSQSVQLIRSGDYAESSDKMLESILRLFLASGVSEAIAKSCSEEASSVIGSSRHAYLHFWELVASFIKNAPLQIRKSALESMELWGLTKGSVSGLYSILFSSQPIFHLQLAAFSLLLSEPFCQLSLVKNCSMGENCSSVQQSGISQSAELMPDSEKTVHLRDELSDLIEFPTYELLKTDLTARDRVDVFIAWALLLSHLQILPASSSIRGDVLQYIQEKVSPCILDCIFQHIPVKAAAPSGKKKDTELAPEAEAAAKASKNAIATCSLLPYLESLWPIGTLQMASLAGSLYGMMIRLLPSFVRTWFTTLRDRSLSYSIESFTKQWCSPPLLLDEFSQVKDSVYGDENFSVSVNRTAFEIVATYKKEETGIDLVIRLPNCYPLRHVDVECTRSLGISEVKCRKWLLSLTSFVRNQNGAIAEAIRTWKSNFDKEFEGVEECPICYSILHTSNHSLPRLACKTCKHKFHGACLYKWFSTSNKSTCPLCQTPF</sequence>
<keyword evidence="19" id="KW-1185">Reference proteome</keyword>
<protein>
    <recommendedName>
        <fullName evidence="6 15">E3 ubiquitin-protein ligase listerin</fullName>
        <ecNumber evidence="5 15">2.3.2.27</ecNumber>
    </recommendedName>
    <alternativeName>
        <fullName evidence="15">RING-type E3 ubiquitin transferase listerin</fullName>
    </alternativeName>
</protein>
<dbReference type="OrthoDB" id="6108at2759"/>
<dbReference type="GO" id="GO:1990112">
    <property type="term" value="C:RQC complex"/>
    <property type="evidence" value="ECO:0000318"/>
    <property type="project" value="GO_Central"/>
</dbReference>
<evidence type="ECO:0000256" key="3">
    <source>
        <dbReference type="ARBA" id="ARBA00004906"/>
    </source>
</evidence>
<reference evidence="18 19" key="1">
    <citation type="journal article" date="2009" name="Nature">
        <title>The Sorghum bicolor genome and the diversification of grasses.</title>
        <authorList>
            <person name="Paterson A.H."/>
            <person name="Bowers J.E."/>
            <person name="Bruggmann R."/>
            <person name="Dubchak I."/>
            <person name="Grimwood J."/>
            <person name="Gundlach H."/>
            <person name="Haberer G."/>
            <person name="Hellsten U."/>
            <person name="Mitros T."/>
            <person name="Poliakov A."/>
            <person name="Schmutz J."/>
            <person name="Spannagl M."/>
            <person name="Tang H."/>
            <person name="Wang X."/>
            <person name="Wicker T."/>
            <person name="Bharti A.K."/>
            <person name="Chapman J."/>
            <person name="Feltus F.A."/>
            <person name="Gowik U."/>
            <person name="Grigoriev I.V."/>
            <person name="Lyons E."/>
            <person name="Maher C.A."/>
            <person name="Martis M."/>
            <person name="Narechania A."/>
            <person name="Otillar R.P."/>
            <person name="Penning B.W."/>
            <person name="Salamov A.A."/>
            <person name="Wang Y."/>
            <person name="Zhang L."/>
            <person name="Carpita N.C."/>
            <person name="Freeling M."/>
            <person name="Gingle A.R."/>
            <person name="Hash C.T."/>
            <person name="Keller B."/>
            <person name="Klein P."/>
            <person name="Kresovich S."/>
            <person name="McCann M.C."/>
            <person name="Ming R."/>
            <person name="Peterson D.G."/>
            <person name="Mehboob-ur-Rahman"/>
            <person name="Ware D."/>
            <person name="Westhoff P."/>
            <person name="Mayer K.F."/>
            <person name="Messing J."/>
            <person name="Rokhsar D.S."/>
        </authorList>
    </citation>
    <scope>NUCLEOTIDE SEQUENCE [LARGE SCALE GENOMIC DNA]</scope>
    <source>
        <strain evidence="19">cv. BTx623</strain>
    </source>
</reference>
<dbReference type="InterPro" id="IPR016024">
    <property type="entry name" value="ARM-type_fold"/>
</dbReference>
<dbReference type="Pfam" id="PF22958">
    <property type="entry name" value="Ltn1_1st"/>
    <property type="match status" value="1"/>
</dbReference>
<dbReference type="SMART" id="SM00744">
    <property type="entry name" value="RINGv"/>
    <property type="match status" value="1"/>
</dbReference>
<dbReference type="InterPro" id="IPR011989">
    <property type="entry name" value="ARM-like"/>
</dbReference>
<dbReference type="InterPro" id="IPR054476">
    <property type="entry name" value="Ltn1_N"/>
</dbReference>
<dbReference type="InterPro" id="IPR054478">
    <property type="entry name" value="LTN1_UBC"/>
</dbReference>
<dbReference type="GO" id="GO:0061630">
    <property type="term" value="F:ubiquitin protein ligase activity"/>
    <property type="evidence" value="ECO:0000318"/>
    <property type="project" value="GO_Central"/>
</dbReference>
<gene>
    <name evidence="18" type="ORF">SORBI_3005G028600</name>
</gene>
<keyword evidence="8 15" id="KW-0808">Transferase</keyword>
<evidence type="ECO:0000256" key="9">
    <source>
        <dbReference type="ARBA" id="ARBA00022723"/>
    </source>
</evidence>
<dbReference type="EC" id="2.3.2.27" evidence="5 15"/>
<dbReference type="FunCoup" id="A0A1Z5RGH8">
    <property type="interactions" value="2464"/>
</dbReference>
<dbReference type="InterPro" id="IPR001841">
    <property type="entry name" value="Znf_RING"/>
</dbReference>
<dbReference type="Gene3D" id="3.30.40.10">
    <property type="entry name" value="Zinc/RING finger domain, C3HC4 (zinc finger)"/>
    <property type="match status" value="1"/>
</dbReference>
<evidence type="ECO:0000256" key="8">
    <source>
        <dbReference type="ARBA" id="ARBA00022679"/>
    </source>
</evidence>
<evidence type="ECO:0000313" key="19">
    <source>
        <dbReference type="Proteomes" id="UP000000768"/>
    </source>
</evidence>
<dbReference type="eggNOG" id="KOG0803">
    <property type="taxonomic scope" value="Eukaryota"/>
</dbReference>
<dbReference type="Gene3D" id="1.25.10.10">
    <property type="entry name" value="Leucine-rich Repeat Variant"/>
    <property type="match status" value="1"/>
</dbReference>
<comment type="similarity">
    <text evidence="4 15">Belongs to the LTN1 family.</text>
</comment>
<dbReference type="Pfam" id="PF23009">
    <property type="entry name" value="UBC_like"/>
    <property type="match status" value="1"/>
</dbReference>
<dbReference type="EMBL" id="CM000764">
    <property type="protein sequence ID" value="OQU82838.1"/>
    <property type="molecule type" value="Genomic_DNA"/>
</dbReference>
<evidence type="ECO:0000256" key="11">
    <source>
        <dbReference type="ARBA" id="ARBA00022771"/>
    </source>
</evidence>
<evidence type="ECO:0000256" key="12">
    <source>
        <dbReference type="ARBA" id="ARBA00022786"/>
    </source>
</evidence>
<feature type="region of interest" description="Disordered" evidence="16">
    <location>
        <begin position="64"/>
        <end position="87"/>
    </location>
</feature>
<evidence type="ECO:0000313" key="18">
    <source>
        <dbReference type="EMBL" id="OQU82838.1"/>
    </source>
</evidence>
<keyword evidence="7" id="KW-0963">Cytoplasm</keyword>
<evidence type="ECO:0000256" key="2">
    <source>
        <dbReference type="ARBA" id="ARBA00004514"/>
    </source>
</evidence>
<dbReference type="ExpressionAtlas" id="A0A1Z5RGH8">
    <property type="expression patterns" value="baseline and differential"/>
</dbReference>